<accession>A0AA38IN03</accession>
<evidence type="ECO:0000313" key="2">
    <source>
        <dbReference type="Proteomes" id="UP001168821"/>
    </source>
</evidence>
<proteinExistence type="predicted"/>
<sequence length="116" mass="14161">MKHDQKVIRLFFIACHVQTGNVWINFKSVGRLHFIRTRERLSVLSSEIDICFRRRIVRRKRIGIGHRMRKDCRMCLEVRETVEYILKERTKMKHRRESGEEVLYEDGRGIEWMKEV</sequence>
<reference evidence="1" key="1">
    <citation type="journal article" date="2023" name="G3 (Bethesda)">
        <title>Whole genome assemblies of Zophobas morio and Tenebrio molitor.</title>
        <authorList>
            <person name="Kaur S."/>
            <person name="Stinson S.A."/>
            <person name="diCenzo G.C."/>
        </authorList>
    </citation>
    <scope>NUCLEOTIDE SEQUENCE</scope>
    <source>
        <strain evidence="1">QUZm001</strain>
    </source>
</reference>
<keyword evidence="2" id="KW-1185">Reference proteome</keyword>
<dbReference type="EMBL" id="JALNTZ010000003">
    <property type="protein sequence ID" value="KAJ3659865.1"/>
    <property type="molecule type" value="Genomic_DNA"/>
</dbReference>
<name>A0AA38IN03_9CUCU</name>
<gene>
    <name evidence="1" type="ORF">Zmor_011528</name>
</gene>
<organism evidence="1 2">
    <name type="scientific">Zophobas morio</name>
    <dbReference type="NCBI Taxonomy" id="2755281"/>
    <lineage>
        <taxon>Eukaryota</taxon>
        <taxon>Metazoa</taxon>
        <taxon>Ecdysozoa</taxon>
        <taxon>Arthropoda</taxon>
        <taxon>Hexapoda</taxon>
        <taxon>Insecta</taxon>
        <taxon>Pterygota</taxon>
        <taxon>Neoptera</taxon>
        <taxon>Endopterygota</taxon>
        <taxon>Coleoptera</taxon>
        <taxon>Polyphaga</taxon>
        <taxon>Cucujiformia</taxon>
        <taxon>Tenebrionidae</taxon>
        <taxon>Zophobas</taxon>
    </lineage>
</organism>
<dbReference type="AlphaFoldDB" id="A0AA38IN03"/>
<evidence type="ECO:0000313" key="1">
    <source>
        <dbReference type="EMBL" id="KAJ3659865.1"/>
    </source>
</evidence>
<dbReference type="Proteomes" id="UP001168821">
    <property type="component" value="Unassembled WGS sequence"/>
</dbReference>
<comment type="caution">
    <text evidence="1">The sequence shown here is derived from an EMBL/GenBank/DDBJ whole genome shotgun (WGS) entry which is preliminary data.</text>
</comment>
<protein>
    <submittedName>
        <fullName evidence="1">Uncharacterized protein</fullName>
    </submittedName>
</protein>